<dbReference type="InterPro" id="IPR027417">
    <property type="entry name" value="P-loop_NTPase"/>
</dbReference>
<evidence type="ECO:0000256" key="8">
    <source>
        <dbReference type="NCBIfam" id="TIGR00503"/>
    </source>
</evidence>
<dbReference type="PANTHER" id="PTHR43556:SF2">
    <property type="entry name" value="PEPTIDE CHAIN RELEASE FACTOR RF3"/>
    <property type="match status" value="1"/>
</dbReference>
<organism evidence="10 11">
    <name type="scientific">Prauserella oleivorans</name>
    <dbReference type="NCBI Taxonomy" id="1478153"/>
    <lineage>
        <taxon>Bacteria</taxon>
        <taxon>Bacillati</taxon>
        <taxon>Actinomycetota</taxon>
        <taxon>Actinomycetes</taxon>
        <taxon>Pseudonocardiales</taxon>
        <taxon>Pseudonocardiaceae</taxon>
        <taxon>Prauserella</taxon>
    </lineage>
</organism>
<evidence type="ECO:0000313" key="11">
    <source>
        <dbReference type="Proteomes" id="UP001597478"/>
    </source>
</evidence>
<dbReference type="Pfam" id="PF16658">
    <property type="entry name" value="RF3_C"/>
    <property type="match status" value="1"/>
</dbReference>
<evidence type="ECO:0000256" key="2">
    <source>
        <dbReference type="ARBA" id="ARBA00009978"/>
    </source>
</evidence>
<accession>A0ABW5WGW4</accession>
<dbReference type="SUPFAM" id="SSF54980">
    <property type="entry name" value="EF-G C-terminal domain-like"/>
    <property type="match status" value="1"/>
</dbReference>
<dbReference type="Proteomes" id="UP001597478">
    <property type="component" value="Unassembled WGS sequence"/>
</dbReference>
<dbReference type="PRINTS" id="PR00315">
    <property type="entry name" value="ELONGATNFCT"/>
</dbReference>
<comment type="subcellular location">
    <subcellularLocation>
        <location evidence="1 7">Cytoplasm</location>
    </subcellularLocation>
</comment>
<protein>
    <recommendedName>
        <fullName evidence="7 8">Peptide chain release factor 3</fullName>
        <shortName evidence="7">RF-3</shortName>
    </recommendedName>
</protein>
<dbReference type="InterPro" id="IPR005225">
    <property type="entry name" value="Small_GTP-bd"/>
</dbReference>
<reference evidence="11" key="1">
    <citation type="journal article" date="2019" name="Int. J. Syst. Evol. Microbiol.">
        <title>The Global Catalogue of Microorganisms (GCM) 10K type strain sequencing project: providing services to taxonomists for standard genome sequencing and annotation.</title>
        <authorList>
            <consortium name="The Broad Institute Genomics Platform"/>
            <consortium name="The Broad Institute Genome Sequencing Center for Infectious Disease"/>
            <person name="Wu L."/>
            <person name="Ma J."/>
        </authorList>
    </citation>
    <scope>NUCLEOTIDE SEQUENCE [LARGE SCALE GENOMIC DNA]</scope>
    <source>
        <strain evidence="11">IBRC-M 10906</strain>
    </source>
</reference>
<keyword evidence="4 7" id="KW-0547">Nucleotide-binding</keyword>
<gene>
    <name evidence="7" type="primary">prfC</name>
    <name evidence="10" type="ORF">ACFS2C_27890</name>
</gene>
<keyword evidence="6 7" id="KW-0342">GTP-binding</keyword>
<dbReference type="PROSITE" id="PS51722">
    <property type="entry name" value="G_TR_2"/>
    <property type="match status" value="1"/>
</dbReference>
<dbReference type="InterPro" id="IPR000795">
    <property type="entry name" value="T_Tr_GTP-bd_dom"/>
</dbReference>
<sequence length="525" mass="57157">MHILTEADRRRSFAVISHPDAGKSTLTEALALHARVISEAGAVHGKSGRHGVVSDWMEMERARGISITSAALQFSYRDAVINLLDTPGHADFSEDTYRVLSAVDSAVMLLDAAKGLEPQTLKLFDVCRHRGIPVLTFVNKWDRPGREALELCDELVERIGLQPMPLTWPVGAAGHFQGVLDVADGSFVRYARTSGGAKAAPEERLDAARAEAEVGADWTTAREERELLAASGGEFDADRFRDATATPVLFGAAVLNFGVRHLLDLLVDLAPRPTPRVDADGVPRPLDADFSAFVFKVQTGMDPAHRDQVAFARVCSGMFERGMVVTNATTKRPFATKYVQQVFGQKRSTVDTAFPGDVIGLVNASALRVGDTLYAGKPPVRFPGLPQFAPAHFAVARPVDLSKSKQFRKGVDQLSAEGVVQLLRSDLRGDAAPVFAAVGPMQFEVAAHRMEHEFSAPVRLDRLPYSAVRKLADPAQRGLVDSGRRSEVVSRVDGTELALFEDEMAMRILLRQHPELELEPLLAEG</sequence>
<dbReference type="PANTHER" id="PTHR43556">
    <property type="entry name" value="PEPTIDE CHAIN RELEASE FACTOR RF3"/>
    <property type="match status" value="1"/>
</dbReference>
<comment type="function">
    <text evidence="7">Increases the formation of ribosomal termination complexes and stimulates activities of RF-1 and RF-2. It binds guanine nucleotides and has strong preference for UGA stop codons. It may interact directly with the ribosome. The stimulation of RF-1 and RF-2 is significantly reduced by GTP and GDP, but not by GMP.</text>
</comment>
<dbReference type="InterPro" id="IPR035647">
    <property type="entry name" value="EFG_III/V"/>
</dbReference>
<dbReference type="InterPro" id="IPR004548">
    <property type="entry name" value="PrfC"/>
</dbReference>
<feature type="domain" description="Tr-type G" evidence="9">
    <location>
        <begin position="8"/>
        <end position="274"/>
    </location>
</feature>
<dbReference type="NCBIfam" id="TIGR00231">
    <property type="entry name" value="small_GTP"/>
    <property type="match status" value="1"/>
</dbReference>
<dbReference type="SUPFAM" id="SSF50447">
    <property type="entry name" value="Translation proteins"/>
    <property type="match status" value="1"/>
</dbReference>
<evidence type="ECO:0000313" key="10">
    <source>
        <dbReference type="EMBL" id="MFD2803218.1"/>
    </source>
</evidence>
<dbReference type="InterPro" id="IPR032090">
    <property type="entry name" value="RF3_C"/>
</dbReference>
<dbReference type="HAMAP" id="MF_00072">
    <property type="entry name" value="Rel_fac_3"/>
    <property type="match status" value="1"/>
</dbReference>
<dbReference type="Gene3D" id="3.40.50.300">
    <property type="entry name" value="P-loop containing nucleotide triphosphate hydrolases"/>
    <property type="match status" value="1"/>
</dbReference>
<dbReference type="NCBIfam" id="TIGR00503">
    <property type="entry name" value="prfC"/>
    <property type="match status" value="1"/>
</dbReference>
<dbReference type="Pfam" id="PF22042">
    <property type="entry name" value="EF-G_D2"/>
    <property type="match status" value="1"/>
</dbReference>
<evidence type="ECO:0000256" key="7">
    <source>
        <dbReference type="HAMAP-Rule" id="MF_00072"/>
    </source>
</evidence>
<evidence type="ECO:0000259" key="9">
    <source>
        <dbReference type="PROSITE" id="PS51722"/>
    </source>
</evidence>
<dbReference type="Gene3D" id="3.30.70.3280">
    <property type="entry name" value="Peptide chain release factor 3, domain III"/>
    <property type="match status" value="1"/>
</dbReference>
<evidence type="ECO:0000256" key="5">
    <source>
        <dbReference type="ARBA" id="ARBA00022917"/>
    </source>
</evidence>
<dbReference type="NCBIfam" id="NF001964">
    <property type="entry name" value="PRK00741.1"/>
    <property type="match status" value="1"/>
</dbReference>
<dbReference type="InterPro" id="IPR031157">
    <property type="entry name" value="G_TR_CS"/>
</dbReference>
<dbReference type="Pfam" id="PF00009">
    <property type="entry name" value="GTP_EFTU"/>
    <property type="match status" value="1"/>
</dbReference>
<comment type="caution">
    <text evidence="10">The sequence shown here is derived from an EMBL/GenBank/DDBJ whole genome shotgun (WGS) entry which is preliminary data.</text>
</comment>
<name>A0ABW5WGW4_9PSEU</name>
<comment type="caution">
    <text evidence="7">Lacks conserved residue(s) required for the propagation of feature annotation.</text>
</comment>
<keyword evidence="3 7" id="KW-0963">Cytoplasm</keyword>
<dbReference type="InterPro" id="IPR053905">
    <property type="entry name" value="EF-G-like_DII"/>
</dbReference>
<evidence type="ECO:0000256" key="3">
    <source>
        <dbReference type="ARBA" id="ARBA00022490"/>
    </source>
</evidence>
<dbReference type="InterPro" id="IPR009000">
    <property type="entry name" value="Transl_B-barrel_sf"/>
</dbReference>
<dbReference type="InterPro" id="IPR038467">
    <property type="entry name" value="RF3_dom_3_sf"/>
</dbReference>
<dbReference type="EMBL" id="JBHUOF010000049">
    <property type="protein sequence ID" value="MFD2803218.1"/>
    <property type="molecule type" value="Genomic_DNA"/>
</dbReference>
<evidence type="ECO:0000256" key="1">
    <source>
        <dbReference type="ARBA" id="ARBA00004496"/>
    </source>
</evidence>
<dbReference type="SUPFAM" id="SSF52540">
    <property type="entry name" value="P-loop containing nucleoside triphosphate hydrolases"/>
    <property type="match status" value="1"/>
</dbReference>
<feature type="binding site" evidence="7">
    <location>
        <begin position="85"/>
        <end position="89"/>
    </location>
    <ligand>
        <name>GTP</name>
        <dbReference type="ChEBI" id="CHEBI:37565"/>
    </ligand>
</feature>
<evidence type="ECO:0000256" key="4">
    <source>
        <dbReference type="ARBA" id="ARBA00022741"/>
    </source>
</evidence>
<dbReference type="RefSeq" id="WP_377394686.1">
    <property type="nucleotide sequence ID" value="NZ_JBHSAN010000054.1"/>
</dbReference>
<dbReference type="Gene3D" id="2.40.30.10">
    <property type="entry name" value="Translation factors"/>
    <property type="match status" value="1"/>
</dbReference>
<proteinExistence type="inferred from homology"/>
<keyword evidence="5 7" id="KW-0648">Protein biosynthesis</keyword>
<keyword evidence="11" id="KW-1185">Reference proteome</keyword>
<dbReference type="PROSITE" id="PS00301">
    <property type="entry name" value="G_TR_1"/>
    <property type="match status" value="1"/>
</dbReference>
<comment type="similarity">
    <text evidence="2 7">Belongs to the TRAFAC class translation factor GTPase superfamily. Classic translation factor GTPase family. PrfC subfamily.</text>
</comment>
<evidence type="ECO:0000256" key="6">
    <source>
        <dbReference type="ARBA" id="ARBA00023134"/>
    </source>
</evidence>